<evidence type="ECO:0000313" key="2">
    <source>
        <dbReference type="WBParaSite" id="JU765_v2.g17364.t1"/>
    </source>
</evidence>
<reference evidence="2" key="1">
    <citation type="submission" date="2022-11" db="UniProtKB">
        <authorList>
            <consortium name="WormBaseParasite"/>
        </authorList>
    </citation>
    <scope>IDENTIFICATION</scope>
</reference>
<dbReference type="Proteomes" id="UP000887576">
    <property type="component" value="Unplaced"/>
</dbReference>
<protein>
    <submittedName>
        <fullName evidence="2">DNA-directed RNA polymerase</fullName>
    </submittedName>
</protein>
<sequence>MQNRCFERSVSSVVQTIDSSVITASKKKGKTYPKNVVKDDAKEWERWTVNQLNKSFETKKKQFSRLSAKREAQSNIVSFIRNDDVRQLFSLSSAIAQNTVRDARNAVSPEFFAIVLKYCALLFEKDYRLKTVDEWRSIVYSAVNFLSRVPAVNFLSRVPLNDDLTTTGFGYALRSLKAFLNKFSQELNMPNITPDLESCQNKLDSAVASRKEFGTNQLIFEMTNYDSLAMMTGKGFQEIAKKHNADASNYDKEVDLVASLRYKRISPNYTSPFSIPQRSKEDYVKMFKAQLESELGGYLKVKNFERKSTLEPMEEVIKKMKWRESIEEELRRWAKTIKEPQLKSTLTNLDYKGCSTALLDVVKCMLSQGQKLFVVADFESALSAAVLNFCYRSFLEKVQVSADKVITNVFTSFAEYFTNDLLPQKYTLREWWMHCCQIADKVITNVFTSFAEYFTNDLLPQKYTLREWWMHCCQIGNVDPEISLPLTDFRLFLKPKIGGILANMVMSSCRFVENGNVVHGMFYQKVMQEEETLAFEKKVDINKMIRIHPTIMKKIGLHEFEYMLFPHEYLPLKVPPRPWLDAGKNGPFFTRPSKIIRILPEYRDIDVNAEFKERLEKDSSARPVIDALNDLGTTPWIINGSMLDVLTEIFNMCNNKEKEELLSTLSVPLHSSTIEIPQYADVFGDRKSDTVTSEEWREFYKKTTGAIKKKNEMNSLWCWLHYRISLARHYRNDVLYFPHNMDFRGRVYPISPHLNHMGDDINRCILKFAKGKKLGKRGLYWLKLHIVNITGLLKRKSISERILYAEEHLDQILDSANNPLSGQRWWLKSDEPWQTLAACIELRDALKSGDPENFVSHLPIHQDGSCNGLQHYAALGRDLQGAAEVNLLPCELPADVYSSVAARVEEKRIEDEHNVHSPNHEIAVKLRKFLPQVLPRKVIKQTVMTTVYGVTPYGARQQIKRQLKALDDADTDSAEVDLFSKW</sequence>
<dbReference type="WBParaSite" id="JU765_v2.g17364.t1">
    <property type="protein sequence ID" value="JU765_v2.g17364.t1"/>
    <property type="gene ID" value="JU765_v2.g17364"/>
</dbReference>
<accession>A0AC34QL68</accession>
<name>A0AC34QL68_9BILA</name>
<organism evidence="1 2">
    <name type="scientific">Panagrolaimus sp. JU765</name>
    <dbReference type="NCBI Taxonomy" id="591449"/>
    <lineage>
        <taxon>Eukaryota</taxon>
        <taxon>Metazoa</taxon>
        <taxon>Ecdysozoa</taxon>
        <taxon>Nematoda</taxon>
        <taxon>Chromadorea</taxon>
        <taxon>Rhabditida</taxon>
        <taxon>Tylenchina</taxon>
        <taxon>Panagrolaimomorpha</taxon>
        <taxon>Panagrolaimoidea</taxon>
        <taxon>Panagrolaimidae</taxon>
        <taxon>Panagrolaimus</taxon>
    </lineage>
</organism>
<proteinExistence type="predicted"/>
<evidence type="ECO:0000313" key="1">
    <source>
        <dbReference type="Proteomes" id="UP000887576"/>
    </source>
</evidence>